<dbReference type="InterPro" id="IPR002397">
    <property type="entry name" value="Cyt_P450_B"/>
</dbReference>
<evidence type="ECO:0000256" key="5">
    <source>
        <dbReference type="ARBA" id="ARBA00023004"/>
    </source>
</evidence>
<dbReference type="GO" id="GO:0005506">
    <property type="term" value="F:iron ion binding"/>
    <property type="evidence" value="ECO:0007669"/>
    <property type="project" value="InterPro"/>
</dbReference>
<dbReference type="InterPro" id="IPR001128">
    <property type="entry name" value="Cyt_P450"/>
</dbReference>
<dbReference type="PRINTS" id="PR00359">
    <property type="entry name" value="BP450"/>
</dbReference>
<keyword evidence="5 7" id="KW-0408">Iron</keyword>
<gene>
    <name evidence="8" type="ORF">E6K81_08460</name>
</gene>
<dbReference type="AlphaFoldDB" id="A0A538U851"/>
<dbReference type="Gene3D" id="1.10.630.10">
    <property type="entry name" value="Cytochrome P450"/>
    <property type="match status" value="1"/>
</dbReference>
<dbReference type="Pfam" id="PF00067">
    <property type="entry name" value="p450"/>
    <property type="match status" value="1"/>
</dbReference>
<evidence type="ECO:0000256" key="4">
    <source>
        <dbReference type="ARBA" id="ARBA00023002"/>
    </source>
</evidence>
<dbReference type="EMBL" id="VBPB01000123">
    <property type="protein sequence ID" value="TMQ72066.1"/>
    <property type="molecule type" value="Genomic_DNA"/>
</dbReference>
<proteinExistence type="inferred from homology"/>
<evidence type="ECO:0000256" key="3">
    <source>
        <dbReference type="ARBA" id="ARBA00022723"/>
    </source>
</evidence>
<comment type="similarity">
    <text evidence="1 7">Belongs to the cytochrome P450 family.</text>
</comment>
<protein>
    <submittedName>
        <fullName evidence="8">Cytochrome P450</fullName>
    </submittedName>
</protein>
<keyword evidence="2 7" id="KW-0349">Heme</keyword>
<sequence>MLYYDPTDWETQIDPYPIYARLREEAPVYHNEKLGFWALSRFEDVWDAHLDHETFSSSQGPAIEKGLTLLPMMIIMDPPQHTRVRQLVSKVFTPRRVAELEPTVRQITRDRLAGLEPGDQIDLFERLGSSMPMDVISTMLGVPTEDRDRIRRLTNAGMHREGGLEVPAAARQAQAEVSAYYVEFIKDRQAHPSDDLLSDLIAAEFRRDDGELTRLDFAELLGFCLLLGNAGHETTARLICNSAVTLWRHPDQRAELVKTSRNLMENAVEEMLRYDPPSQVQGRWSMRPWTRHGVTIPADVRVVMITGAAHRDERQFPDPDRFEIHRKLDRTVHFGQGHHLCLGKSLARQECRVAFEEILARFPDYEVDEDNLEWAHNNNVRGYSKVPMRL</sequence>
<dbReference type="PROSITE" id="PS00086">
    <property type="entry name" value="CYTOCHROME_P450"/>
    <property type="match status" value="1"/>
</dbReference>
<accession>A0A538U851</accession>
<dbReference type="GO" id="GO:0020037">
    <property type="term" value="F:heme binding"/>
    <property type="evidence" value="ECO:0007669"/>
    <property type="project" value="InterPro"/>
</dbReference>
<reference evidence="8 9" key="1">
    <citation type="journal article" date="2019" name="Nat. Microbiol.">
        <title>Mediterranean grassland soil C-N compound turnover is dependent on rainfall and depth, and is mediated by genomically divergent microorganisms.</title>
        <authorList>
            <person name="Diamond S."/>
            <person name="Andeer P.F."/>
            <person name="Li Z."/>
            <person name="Crits-Christoph A."/>
            <person name="Burstein D."/>
            <person name="Anantharaman K."/>
            <person name="Lane K.R."/>
            <person name="Thomas B.C."/>
            <person name="Pan C."/>
            <person name="Northen T.R."/>
            <person name="Banfield J.F."/>
        </authorList>
    </citation>
    <scope>NUCLEOTIDE SEQUENCE [LARGE SCALE GENOMIC DNA]</scope>
    <source>
        <strain evidence="8">WS_11</strain>
    </source>
</reference>
<evidence type="ECO:0000256" key="7">
    <source>
        <dbReference type="RuleBase" id="RU000461"/>
    </source>
</evidence>
<keyword evidence="4 7" id="KW-0560">Oxidoreductase</keyword>
<keyword evidence="3 7" id="KW-0479">Metal-binding</keyword>
<evidence type="ECO:0000313" key="8">
    <source>
        <dbReference type="EMBL" id="TMQ72066.1"/>
    </source>
</evidence>
<evidence type="ECO:0000256" key="1">
    <source>
        <dbReference type="ARBA" id="ARBA00010617"/>
    </source>
</evidence>
<dbReference type="GO" id="GO:0008395">
    <property type="term" value="F:steroid hydroxylase activity"/>
    <property type="evidence" value="ECO:0007669"/>
    <property type="project" value="TreeGrafter"/>
</dbReference>
<dbReference type="PANTHER" id="PTHR46696">
    <property type="entry name" value="P450, PUTATIVE (EUROFUNG)-RELATED"/>
    <property type="match status" value="1"/>
</dbReference>
<dbReference type="GO" id="GO:0036199">
    <property type="term" value="F:cholest-4-en-3-one 26-monooxygenase activity"/>
    <property type="evidence" value="ECO:0007669"/>
    <property type="project" value="TreeGrafter"/>
</dbReference>
<name>A0A538U851_UNCEI</name>
<dbReference type="Proteomes" id="UP000319771">
    <property type="component" value="Unassembled WGS sequence"/>
</dbReference>
<dbReference type="InterPro" id="IPR017972">
    <property type="entry name" value="Cyt_P450_CS"/>
</dbReference>
<evidence type="ECO:0000256" key="6">
    <source>
        <dbReference type="ARBA" id="ARBA00023033"/>
    </source>
</evidence>
<dbReference type="InterPro" id="IPR036396">
    <property type="entry name" value="Cyt_P450_sf"/>
</dbReference>
<keyword evidence="6 7" id="KW-0503">Monooxygenase</keyword>
<comment type="caution">
    <text evidence="8">The sequence shown here is derived from an EMBL/GenBank/DDBJ whole genome shotgun (WGS) entry which is preliminary data.</text>
</comment>
<dbReference type="GO" id="GO:0006707">
    <property type="term" value="P:cholesterol catabolic process"/>
    <property type="evidence" value="ECO:0007669"/>
    <property type="project" value="TreeGrafter"/>
</dbReference>
<evidence type="ECO:0000256" key="2">
    <source>
        <dbReference type="ARBA" id="ARBA00022617"/>
    </source>
</evidence>
<dbReference type="CDD" id="cd11078">
    <property type="entry name" value="CYP130-like"/>
    <property type="match status" value="1"/>
</dbReference>
<organism evidence="8 9">
    <name type="scientific">Eiseniibacteriota bacterium</name>
    <dbReference type="NCBI Taxonomy" id="2212470"/>
    <lineage>
        <taxon>Bacteria</taxon>
        <taxon>Candidatus Eiseniibacteriota</taxon>
    </lineage>
</organism>
<dbReference type="FunFam" id="1.10.630.10:FF:000018">
    <property type="entry name" value="Cytochrome P450 monooxygenase"/>
    <property type="match status" value="1"/>
</dbReference>
<dbReference type="PANTHER" id="PTHR46696:SF4">
    <property type="entry name" value="BIOTIN BIOSYNTHESIS CYTOCHROME P450"/>
    <property type="match status" value="1"/>
</dbReference>
<evidence type="ECO:0000313" key="9">
    <source>
        <dbReference type="Proteomes" id="UP000319771"/>
    </source>
</evidence>
<dbReference type="SUPFAM" id="SSF48264">
    <property type="entry name" value="Cytochrome P450"/>
    <property type="match status" value="1"/>
</dbReference>